<proteinExistence type="predicted"/>
<dbReference type="InterPro" id="IPR036397">
    <property type="entry name" value="RNaseH_sf"/>
</dbReference>
<feature type="domain" description="Integrase catalytic" evidence="2">
    <location>
        <begin position="269"/>
        <end position="473"/>
    </location>
</feature>
<dbReference type="GO" id="GO:0003676">
    <property type="term" value="F:nucleic acid binding"/>
    <property type="evidence" value="ECO:0007669"/>
    <property type="project" value="InterPro"/>
</dbReference>
<evidence type="ECO:0000256" key="1">
    <source>
        <dbReference type="SAM" id="MobiDB-lite"/>
    </source>
</evidence>
<organism evidence="3 4">
    <name type="scientific">Photobacterium carnosum</name>
    <dbReference type="NCBI Taxonomy" id="2023717"/>
    <lineage>
        <taxon>Bacteria</taxon>
        <taxon>Pseudomonadati</taxon>
        <taxon>Pseudomonadota</taxon>
        <taxon>Gammaproteobacteria</taxon>
        <taxon>Vibrionales</taxon>
        <taxon>Vibrionaceae</taxon>
        <taxon>Photobacterium</taxon>
    </lineage>
</organism>
<sequence length="685" mass="79383">MTLKTRKWRSGMLDTEIVTKPIGLRMSSHFDTNSKYSRDHIQMVLGGIYRNKTDNDEYQLIEYLDDLNQAVFKNLQTLRNQVLSIHDFDNVIDGANTSVVIDLNDIGDDEWQEAQKKYLAITPLIMEDDWYGEDNYRGEQGYERRSKEVGVSSRTLRRWVDAYQSTGSIGSLIDQKRGWRKGAKRLNGETENLISEVINNFYLTVQRPNVQATIREIHRRCYVEDIEKPSKNTIRNRIKEIKEKDLLRGRGQRKRAKQKFTAKAGQFPDANYPLSVIQIDHTPVDLILVDDKHRRPIGRPFITVAIDVYSRMVTGYYISLDAPSVTSVSMCISRSILPKDELLLEFGLSDVKWNVFGMPKKIHVDNGSDFRAESLQKSCAFHGINLEFRPVARPEYGGHIERLIGTIMKRVHELPGTTFSNIKEKDEYNSEKHASLTLHEFEKWFLTYITMDYHESIHSSIERSPKEQWRIGIFGEGFESGIGLPPIPSDRHTLVLDFMPSALRTIQRNGTTIDGLQYYDACLNNFINHTDDNGNKTKFIFRQDPRDITRIWFYDPELLQYFPVPLANQVLPPISLWEYRKVYKQVKQESGTVNEALIYQALQDMQTIVEESKNTTKKVLRSEQRKKSHTKSQTMYGKLKSDESEEVDILDTLPESTRILNKKAVETSLDESDDNDDNLYFEDID</sequence>
<name>A0A2N4UWL5_9GAMM</name>
<dbReference type="PROSITE" id="PS50994">
    <property type="entry name" value="INTEGRASE"/>
    <property type="match status" value="1"/>
</dbReference>
<feature type="region of interest" description="Disordered" evidence="1">
    <location>
        <begin position="621"/>
        <end position="640"/>
    </location>
</feature>
<gene>
    <name evidence="3" type="ORF">CIK00_03810</name>
</gene>
<dbReference type="Pfam" id="PF09299">
    <property type="entry name" value="Mu-transpos_C"/>
    <property type="match status" value="1"/>
</dbReference>
<protein>
    <recommendedName>
        <fullName evidence="2">Integrase catalytic domain-containing protein</fullName>
    </recommendedName>
</protein>
<accession>A0A2N4UWL5</accession>
<evidence type="ECO:0000259" key="2">
    <source>
        <dbReference type="PROSITE" id="PS50994"/>
    </source>
</evidence>
<feature type="compositionally biased region" description="Acidic residues" evidence="1">
    <location>
        <begin position="668"/>
        <end position="685"/>
    </location>
</feature>
<comment type="caution">
    <text evidence="3">The sequence shown here is derived from an EMBL/GenBank/DDBJ whole genome shotgun (WGS) entry which is preliminary data.</text>
</comment>
<dbReference type="Proteomes" id="UP000234420">
    <property type="component" value="Unassembled WGS sequence"/>
</dbReference>
<dbReference type="GO" id="GO:0015074">
    <property type="term" value="P:DNA integration"/>
    <property type="evidence" value="ECO:0007669"/>
    <property type="project" value="InterPro"/>
</dbReference>
<dbReference type="Gene3D" id="3.30.420.10">
    <property type="entry name" value="Ribonuclease H-like superfamily/Ribonuclease H"/>
    <property type="match status" value="1"/>
</dbReference>
<dbReference type="SUPFAM" id="SSF53098">
    <property type="entry name" value="Ribonuclease H-like"/>
    <property type="match status" value="1"/>
</dbReference>
<dbReference type="EMBL" id="NPIB01000002">
    <property type="protein sequence ID" value="PLC59406.1"/>
    <property type="molecule type" value="Genomic_DNA"/>
</dbReference>
<dbReference type="InterPro" id="IPR001584">
    <property type="entry name" value="Integrase_cat-core"/>
</dbReference>
<feature type="region of interest" description="Disordered" evidence="1">
    <location>
        <begin position="664"/>
        <end position="685"/>
    </location>
</feature>
<keyword evidence="4" id="KW-1185">Reference proteome</keyword>
<evidence type="ECO:0000313" key="4">
    <source>
        <dbReference type="Proteomes" id="UP000234420"/>
    </source>
</evidence>
<dbReference type="InterPro" id="IPR015378">
    <property type="entry name" value="Transposase-like_Mu_C"/>
</dbReference>
<evidence type="ECO:0000313" key="3">
    <source>
        <dbReference type="EMBL" id="PLC59406.1"/>
    </source>
</evidence>
<reference evidence="3 4" key="1">
    <citation type="journal article" date="2018" name="Syst. Appl. Microbiol.">
        <title>Photobacterium carnosum sp. nov., isolated from spoiled modified atmosphere packaged poultry meat.</title>
        <authorList>
            <person name="Hilgarth M."/>
            <person name="Fuertes S."/>
            <person name="Ehrmann M."/>
            <person name="Vogel R.F."/>
        </authorList>
    </citation>
    <scope>NUCLEOTIDE SEQUENCE [LARGE SCALE GENOMIC DNA]</scope>
    <source>
        <strain evidence="3 4">TMW 2.2021</strain>
    </source>
</reference>
<dbReference type="InterPro" id="IPR012337">
    <property type="entry name" value="RNaseH-like_sf"/>
</dbReference>
<dbReference type="AlphaFoldDB" id="A0A2N4UWL5"/>